<dbReference type="Pfam" id="PF01810">
    <property type="entry name" value="LysE"/>
    <property type="match status" value="1"/>
</dbReference>
<gene>
    <name evidence="7" type="ORF">ENV35_05650</name>
</gene>
<evidence type="ECO:0000256" key="2">
    <source>
        <dbReference type="ARBA" id="ARBA00022475"/>
    </source>
</evidence>
<keyword evidence="3 6" id="KW-0812">Transmembrane</keyword>
<evidence type="ECO:0000256" key="5">
    <source>
        <dbReference type="ARBA" id="ARBA00023136"/>
    </source>
</evidence>
<dbReference type="EMBL" id="DTGA01000135">
    <property type="protein sequence ID" value="HGB31343.1"/>
    <property type="molecule type" value="Genomic_DNA"/>
</dbReference>
<evidence type="ECO:0000256" key="6">
    <source>
        <dbReference type="SAM" id="Phobius"/>
    </source>
</evidence>
<dbReference type="GO" id="GO:0005886">
    <property type="term" value="C:plasma membrane"/>
    <property type="evidence" value="ECO:0007669"/>
    <property type="project" value="UniProtKB-SubCell"/>
</dbReference>
<feature type="transmembrane region" description="Helical" evidence="6">
    <location>
        <begin position="161"/>
        <end position="182"/>
    </location>
</feature>
<keyword evidence="2" id="KW-1003">Cell membrane</keyword>
<organism evidence="7">
    <name type="scientific">Dictyoglomus turgidum</name>
    <dbReference type="NCBI Taxonomy" id="513050"/>
    <lineage>
        <taxon>Bacteria</taxon>
        <taxon>Pseudomonadati</taxon>
        <taxon>Dictyoglomota</taxon>
        <taxon>Dictyoglomia</taxon>
        <taxon>Dictyoglomales</taxon>
        <taxon>Dictyoglomaceae</taxon>
        <taxon>Dictyoglomus</taxon>
    </lineage>
</organism>
<comment type="caution">
    <text evidence="7">The sequence shown here is derived from an EMBL/GenBank/DDBJ whole genome shotgun (WGS) entry which is preliminary data.</text>
</comment>
<evidence type="ECO:0000256" key="4">
    <source>
        <dbReference type="ARBA" id="ARBA00022989"/>
    </source>
</evidence>
<proteinExistence type="predicted"/>
<dbReference type="PANTHER" id="PTHR38825">
    <property type="entry name" value="LYSINE EXPORTER PROTEIN (LYSE/YGGA)"/>
    <property type="match status" value="1"/>
</dbReference>
<feature type="transmembrane region" description="Helical" evidence="6">
    <location>
        <begin position="103"/>
        <end position="130"/>
    </location>
</feature>
<reference evidence="7" key="1">
    <citation type="journal article" date="2020" name="mSystems">
        <title>Genome- and Community-Level Interaction Insights into Carbon Utilization and Element Cycling Functions of Hydrothermarchaeota in Hydrothermal Sediment.</title>
        <authorList>
            <person name="Zhou Z."/>
            <person name="Liu Y."/>
            <person name="Xu W."/>
            <person name="Pan J."/>
            <person name="Luo Z.H."/>
            <person name="Li M."/>
        </authorList>
    </citation>
    <scope>NUCLEOTIDE SEQUENCE [LARGE SCALE GENOMIC DNA]</scope>
    <source>
        <strain evidence="7">SpSt-751</strain>
    </source>
</reference>
<comment type="subcellular location">
    <subcellularLocation>
        <location evidence="1">Cell membrane</location>
        <topology evidence="1">Multi-pass membrane protein</topology>
    </subcellularLocation>
</comment>
<feature type="transmembrane region" description="Helical" evidence="6">
    <location>
        <begin position="20"/>
        <end position="39"/>
    </location>
</feature>
<accession>A0A7C3SNR6</accession>
<keyword evidence="4 6" id="KW-1133">Transmembrane helix</keyword>
<evidence type="ECO:0000313" key="7">
    <source>
        <dbReference type="EMBL" id="HGB31343.1"/>
    </source>
</evidence>
<evidence type="ECO:0000256" key="1">
    <source>
        <dbReference type="ARBA" id="ARBA00004651"/>
    </source>
</evidence>
<keyword evidence="5 6" id="KW-0472">Membrane</keyword>
<protein>
    <submittedName>
        <fullName evidence="7">Lysine transporter LysE</fullName>
    </submittedName>
</protein>
<evidence type="ECO:0000256" key="3">
    <source>
        <dbReference type="ARBA" id="ARBA00022692"/>
    </source>
</evidence>
<feature type="transmembrane region" description="Helical" evidence="6">
    <location>
        <begin position="51"/>
        <end position="72"/>
    </location>
</feature>
<dbReference type="InterPro" id="IPR001123">
    <property type="entry name" value="LeuE-type"/>
</dbReference>
<sequence>MMTMVITQCSLKGWKDSIKIVFGHAILEGILILLLLLGLQPFLQNPIFVKSFSFLGSLFLLYMGVSLFVSLIKSNLDIKNSDPVKISLPLAGALVSLSNPYWLIWWITVGVTFLGQARSFFILGILSFYIGHILSDFVWYIFIGFIGQGLSLPFWKRLYKIILYLASFSLVFFGVYFLKYVILG</sequence>
<dbReference type="GO" id="GO:0006865">
    <property type="term" value="P:amino acid transport"/>
    <property type="evidence" value="ECO:0007669"/>
    <property type="project" value="InterPro"/>
</dbReference>
<name>A0A7C3SNR6_9BACT</name>
<dbReference type="PANTHER" id="PTHR38825:SF1">
    <property type="entry name" value="TRANSPORTER, LYSE FAMILY"/>
    <property type="match status" value="1"/>
</dbReference>
<dbReference type="AlphaFoldDB" id="A0A7C3SNR6"/>